<evidence type="ECO:0000256" key="2">
    <source>
        <dbReference type="PIRSR" id="PIRSR620023-2"/>
    </source>
</evidence>
<protein>
    <submittedName>
        <fullName evidence="3">UDP-2,4-diacetamido-2,4, 6-trideoxy-beta-L-altropyranosyl transferase</fullName>
    </submittedName>
</protein>
<dbReference type="AlphaFoldDB" id="A0A7H9CJ34"/>
<evidence type="ECO:0000313" key="3">
    <source>
        <dbReference type="EMBL" id="QLI05982.1"/>
    </source>
</evidence>
<dbReference type="Gene3D" id="3.40.50.11190">
    <property type="match status" value="1"/>
</dbReference>
<proteinExistence type="predicted"/>
<sequence>MKILIYANGGEKIGLGHIMRCLRLAFYLKGCDISFASDDKKWLSHGHELIKNAGFKLYKIPNHQALASLDAQILLIDSYDVRADFFTYIKKFFYKVVCIDDECELKFYDVDLIINPNPYASTLPYKLSPRTKTLFGLLFLRTEFIKAKKITINKNIKNIFLTLGGSDDKNLSYFIAKSIQNYLLSRNVILHIAIAKAFKYKKELLGLESSFIKCYENAPMAELMLGCDVGVCACGQTVYEFLSLGVPIISFVLASNQKNLALFGVHQGYLIFTRPENIAMELEKMSFETRLNLRANINQNFCPIFIDENFKSLFFTLLGL</sequence>
<dbReference type="InterPro" id="IPR020023">
    <property type="entry name" value="PseG"/>
</dbReference>
<dbReference type="EMBL" id="CP049075">
    <property type="protein sequence ID" value="QLI05982.1"/>
    <property type="molecule type" value="Genomic_DNA"/>
</dbReference>
<gene>
    <name evidence="3" type="ORF">CINF_1504</name>
</gene>
<feature type="binding site" evidence="2">
    <location>
        <position position="240"/>
    </location>
    <ligand>
        <name>substrate</name>
    </ligand>
</feature>
<dbReference type="SUPFAM" id="SSF53756">
    <property type="entry name" value="UDP-Glycosyltransferase/glycogen phosphorylase"/>
    <property type="match status" value="1"/>
</dbReference>
<evidence type="ECO:0000256" key="1">
    <source>
        <dbReference type="PIRSR" id="PIRSR620023-1"/>
    </source>
</evidence>
<dbReference type="RefSeq" id="WP_179975095.1">
    <property type="nucleotide sequence ID" value="NZ_CP049075.1"/>
</dbReference>
<organism evidence="3 4">
    <name type="scientific">Candidatus Campylobacter infans</name>
    <dbReference type="NCBI Taxonomy" id="2561898"/>
    <lineage>
        <taxon>Bacteria</taxon>
        <taxon>Pseudomonadati</taxon>
        <taxon>Campylobacterota</taxon>
        <taxon>Epsilonproteobacteria</taxon>
        <taxon>Campylobacterales</taxon>
        <taxon>Campylobacteraceae</taxon>
        <taxon>Campylobacter</taxon>
    </lineage>
</organism>
<keyword evidence="4" id="KW-1185">Reference proteome</keyword>
<reference evidence="3 4" key="1">
    <citation type="submission" date="2020-02" db="EMBL/GenBank/DDBJ databases">
        <title>Complete genome sequence of the novel Campylobacter species Candidatus Campylobacter infans.</title>
        <authorList>
            <person name="Duim B."/>
            <person name="Zomer A."/>
            <person name="van der Graaf L."/>
            <person name="Wagenaar J."/>
        </authorList>
    </citation>
    <scope>NUCLEOTIDE SEQUENCE [LARGE SCALE GENOMIC DNA]</scope>
    <source>
        <strain evidence="3 4">19S00001</strain>
    </source>
</reference>
<feature type="binding site" evidence="2">
    <location>
        <position position="141"/>
    </location>
    <ligand>
        <name>substrate</name>
    </ligand>
</feature>
<evidence type="ECO:0000313" key="4">
    <source>
        <dbReference type="Proteomes" id="UP000509414"/>
    </source>
</evidence>
<dbReference type="KEGG" id="cinf:CINF_1504"/>
<accession>A0A7H9CJ34</accession>
<dbReference type="NCBIfam" id="TIGR03590">
    <property type="entry name" value="PseG"/>
    <property type="match status" value="1"/>
</dbReference>
<dbReference type="Gene3D" id="3.40.50.2000">
    <property type="entry name" value="Glycogen Phosphorylase B"/>
    <property type="match status" value="1"/>
</dbReference>
<name>A0A7H9CJ34_9BACT</name>
<feature type="active site" description="Proton acceptor" evidence="1">
    <location>
        <position position="17"/>
    </location>
</feature>
<dbReference type="GO" id="GO:0016740">
    <property type="term" value="F:transferase activity"/>
    <property type="evidence" value="ECO:0007669"/>
    <property type="project" value="UniProtKB-KW"/>
</dbReference>
<dbReference type="Proteomes" id="UP000509414">
    <property type="component" value="Chromosome"/>
</dbReference>
<keyword evidence="3" id="KW-0808">Transferase</keyword>